<sequence>MPQPDPDAMDRTFAALADPTRRAILARMAAETTGEGVRVTELAAPFVDAASGGMSLPAVSKHLRVLERAGLLKQEKDGRVRRCHLVAGPLKDAHDWVAFYRKFWSDRLDALADFLESENDDPSGGE</sequence>
<name>A0A7X0H6M9_9BACT</name>
<protein>
    <submittedName>
        <fullName evidence="2">DNA-binding transcriptional ArsR family regulator</fullName>
    </submittedName>
</protein>
<dbReference type="Pfam" id="PF12840">
    <property type="entry name" value="HTH_20"/>
    <property type="match status" value="1"/>
</dbReference>
<dbReference type="PANTHER" id="PTHR38600:SF2">
    <property type="entry name" value="SLL0088 PROTEIN"/>
    <property type="match status" value="1"/>
</dbReference>
<dbReference type="InterPro" id="IPR001845">
    <property type="entry name" value="HTH_ArsR_DNA-bd_dom"/>
</dbReference>
<dbReference type="InterPro" id="IPR011991">
    <property type="entry name" value="ArsR-like_HTH"/>
</dbReference>
<proteinExistence type="predicted"/>
<dbReference type="NCBIfam" id="NF033788">
    <property type="entry name" value="HTH_metalloreg"/>
    <property type="match status" value="1"/>
</dbReference>
<reference evidence="2 3" key="1">
    <citation type="submission" date="2020-08" db="EMBL/GenBank/DDBJ databases">
        <title>Genomic Encyclopedia of Type Strains, Phase IV (KMG-IV): sequencing the most valuable type-strain genomes for metagenomic binning, comparative biology and taxonomic classification.</title>
        <authorList>
            <person name="Goeker M."/>
        </authorList>
    </citation>
    <scope>NUCLEOTIDE SEQUENCE [LARGE SCALE GENOMIC DNA]</scope>
    <source>
        <strain evidence="2 3">DSM 103725</strain>
    </source>
</reference>
<organism evidence="2 3">
    <name type="scientific">Algisphaera agarilytica</name>
    <dbReference type="NCBI Taxonomy" id="1385975"/>
    <lineage>
        <taxon>Bacteria</taxon>
        <taxon>Pseudomonadati</taxon>
        <taxon>Planctomycetota</taxon>
        <taxon>Phycisphaerae</taxon>
        <taxon>Phycisphaerales</taxon>
        <taxon>Phycisphaeraceae</taxon>
        <taxon>Algisphaera</taxon>
    </lineage>
</organism>
<dbReference type="AlphaFoldDB" id="A0A7X0H6M9"/>
<dbReference type="EMBL" id="JACHGY010000001">
    <property type="protein sequence ID" value="MBB6430108.1"/>
    <property type="molecule type" value="Genomic_DNA"/>
</dbReference>
<gene>
    <name evidence="2" type="ORF">HNQ40_001914</name>
</gene>
<comment type="caution">
    <text evidence="2">The sequence shown here is derived from an EMBL/GenBank/DDBJ whole genome shotgun (WGS) entry which is preliminary data.</text>
</comment>
<dbReference type="Proteomes" id="UP000541810">
    <property type="component" value="Unassembled WGS sequence"/>
</dbReference>
<dbReference type="PANTHER" id="PTHR38600">
    <property type="entry name" value="TRANSCRIPTIONAL REGULATORY PROTEIN"/>
    <property type="match status" value="1"/>
</dbReference>
<evidence type="ECO:0000313" key="3">
    <source>
        <dbReference type="Proteomes" id="UP000541810"/>
    </source>
</evidence>
<keyword evidence="2" id="KW-0238">DNA-binding</keyword>
<dbReference type="GO" id="GO:0003700">
    <property type="term" value="F:DNA-binding transcription factor activity"/>
    <property type="evidence" value="ECO:0007669"/>
    <property type="project" value="InterPro"/>
</dbReference>
<dbReference type="InterPro" id="IPR036390">
    <property type="entry name" value="WH_DNA-bd_sf"/>
</dbReference>
<dbReference type="SMART" id="SM00418">
    <property type="entry name" value="HTH_ARSR"/>
    <property type="match status" value="1"/>
</dbReference>
<dbReference type="InterPro" id="IPR036388">
    <property type="entry name" value="WH-like_DNA-bd_sf"/>
</dbReference>
<dbReference type="GO" id="GO:0003677">
    <property type="term" value="F:DNA binding"/>
    <property type="evidence" value="ECO:0007669"/>
    <property type="project" value="UniProtKB-KW"/>
</dbReference>
<feature type="domain" description="HTH arsR-type" evidence="1">
    <location>
        <begin position="11"/>
        <end position="102"/>
    </location>
</feature>
<dbReference type="RefSeq" id="WP_184677647.1">
    <property type="nucleotide sequence ID" value="NZ_JACHGY010000001.1"/>
</dbReference>
<keyword evidence="3" id="KW-1185">Reference proteome</keyword>
<evidence type="ECO:0000313" key="2">
    <source>
        <dbReference type="EMBL" id="MBB6430108.1"/>
    </source>
</evidence>
<dbReference type="CDD" id="cd00090">
    <property type="entry name" value="HTH_ARSR"/>
    <property type="match status" value="1"/>
</dbReference>
<dbReference type="SUPFAM" id="SSF46785">
    <property type="entry name" value="Winged helix' DNA-binding domain"/>
    <property type="match status" value="1"/>
</dbReference>
<evidence type="ECO:0000259" key="1">
    <source>
        <dbReference type="SMART" id="SM00418"/>
    </source>
</evidence>
<dbReference type="Gene3D" id="1.10.10.10">
    <property type="entry name" value="Winged helix-like DNA-binding domain superfamily/Winged helix DNA-binding domain"/>
    <property type="match status" value="1"/>
</dbReference>
<accession>A0A7X0H6M9</accession>